<protein>
    <recommendedName>
        <fullName evidence="4">MarR family transcriptional regulator</fullName>
    </recommendedName>
</protein>
<evidence type="ECO:0008006" key="4">
    <source>
        <dbReference type="Google" id="ProtNLM"/>
    </source>
</evidence>
<evidence type="ECO:0000256" key="1">
    <source>
        <dbReference type="SAM" id="MobiDB-lite"/>
    </source>
</evidence>
<proteinExistence type="predicted"/>
<keyword evidence="3" id="KW-1185">Reference proteome</keyword>
<dbReference type="RefSeq" id="WP_102247490.1">
    <property type="nucleotide sequence ID" value="NZ_CP025682.1"/>
</dbReference>
<dbReference type="Proteomes" id="UP000242205">
    <property type="component" value="Chromosome"/>
</dbReference>
<sequence>MTTIDTLLILGHRPLPPRTVPGRMVCTEPPIKRGPKPLADRAMPKSIQPGTRPALIWRVLPDADDVPLSSGEIALALRLPTTTIAPALMRMVKRGVAERYTDADGAYSYTRPEA</sequence>
<accession>A0A2I6S8A1</accession>
<feature type="region of interest" description="Disordered" evidence="1">
    <location>
        <begin position="20"/>
        <end position="47"/>
    </location>
</feature>
<name>A0A2I6S8A1_9RHOO</name>
<dbReference type="AlphaFoldDB" id="A0A2I6S8A1"/>
<organism evidence="2 3">
    <name type="scientific">Pseudazoarcus pumilus</name>
    <dbReference type="NCBI Taxonomy" id="2067960"/>
    <lineage>
        <taxon>Bacteria</taxon>
        <taxon>Pseudomonadati</taxon>
        <taxon>Pseudomonadota</taxon>
        <taxon>Betaproteobacteria</taxon>
        <taxon>Rhodocyclales</taxon>
        <taxon>Zoogloeaceae</taxon>
        <taxon>Pseudazoarcus</taxon>
    </lineage>
</organism>
<reference evidence="2 3" key="1">
    <citation type="submission" date="2018-01" db="EMBL/GenBank/DDBJ databases">
        <authorList>
            <person name="Fu G.-Y."/>
        </authorList>
    </citation>
    <scope>NUCLEOTIDE SEQUENCE [LARGE SCALE GENOMIC DNA]</scope>
    <source>
        <strain evidence="2 3">SY39</strain>
    </source>
</reference>
<evidence type="ECO:0000313" key="3">
    <source>
        <dbReference type="Proteomes" id="UP000242205"/>
    </source>
</evidence>
<dbReference type="EMBL" id="CP025682">
    <property type="protein sequence ID" value="AUN95441.1"/>
    <property type="molecule type" value="Genomic_DNA"/>
</dbReference>
<evidence type="ECO:0000313" key="2">
    <source>
        <dbReference type="EMBL" id="AUN95441.1"/>
    </source>
</evidence>
<dbReference type="KEGG" id="atw:C0099_11180"/>
<gene>
    <name evidence="2" type="ORF">C0099_11180</name>
</gene>